<name>A0A811GEX1_9GAMM</name>
<reference evidence="2 3" key="1">
    <citation type="submission" date="2020-02" db="EMBL/GenBank/DDBJ databases">
        <authorList>
            <person name="Chaudhuri R."/>
        </authorList>
    </citation>
    <scope>NUCLEOTIDE SEQUENCE [LARGE SCALE GENOMIC DNA]</scope>
    <source>
        <strain evidence="2">SFB21</strain>
    </source>
</reference>
<accession>A0A811GEX1</accession>
<evidence type="ECO:0008006" key="4">
    <source>
        <dbReference type="Google" id="ProtNLM"/>
    </source>
</evidence>
<dbReference type="EMBL" id="CADDTS010000004">
    <property type="protein sequence ID" value="CAB1207668.1"/>
    <property type="molecule type" value="Genomic_DNA"/>
</dbReference>
<proteinExistence type="predicted"/>
<dbReference type="InterPro" id="IPR008523">
    <property type="entry name" value="DUF805"/>
</dbReference>
<feature type="transmembrane region" description="Helical" evidence="1">
    <location>
        <begin position="20"/>
        <end position="44"/>
    </location>
</feature>
<dbReference type="GO" id="GO:0005886">
    <property type="term" value="C:plasma membrane"/>
    <property type="evidence" value="ECO:0007669"/>
    <property type="project" value="TreeGrafter"/>
</dbReference>
<keyword evidence="1" id="KW-0472">Membrane</keyword>
<dbReference type="Gene3D" id="3.30.700.10">
    <property type="entry name" value="Glycoprotein, Type 4 Pilin"/>
    <property type="match status" value="1"/>
</dbReference>
<keyword evidence="1" id="KW-1133">Transmembrane helix</keyword>
<keyword evidence="1" id="KW-0812">Transmembrane</keyword>
<dbReference type="PANTHER" id="PTHR34980:SF3">
    <property type="entry name" value="BLR8105 PROTEIN"/>
    <property type="match status" value="1"/>
</dbReference>
<dbReference type="PANTHER" id="PTHR34980">
    <property type="entry name" value="INNER MEMBRANE PROTEIN-RELATED-RELATED"/>
    <property type="match status" value="1"/>
</dbReference>
<dbReference type="AlphaFoldDB" id="A0A811GEX1"/>
<dbReference type="SUPFAM" id="SSF54523">
    <property type="entry name" value="Pili subunits"/>
    <property type="match status" value="1"/>
</dbReference>
<protein>
    <recommendedName>
        <fullName evidence="4">DUF805 domain-containing protein</fullName>
    </recommendedName>
</protein>
<gene>
    <name evidence="2" type="ORF">SFB21_0213</name>
</gene>
<evidence type="ECO:0000256" key="1">
    <source>
        <dbReference type="SAM" id="Phobius"/>
    </source>
</evidence>
<feature type="transmembrane region" description="Helical" evidence="1">
    <location>
        <begin position="132"/>
        <end position="151"/>
    </location>
</feature>
<evidence type="ECO:0000313" key="3">
    <source>
        <dbReference type="Proteomes" id="UP000489961"/>
    </source>
</evidence>
<feature type="transmembrane region" description="Helical" evidence="1">
    <location>
        <begin position="56"/>
        <end position="78"/>
    </location>
</feature>
<dbReference type="Pfam" id="PF05656">
    <property type="entry name" value="DUF805"/>
    <property type="match status" value="1"/>
</dbReference>
<dbReference type="Proteomes" id="UP000489961">
    <property type="component" value="Unassembled WGS sequence"/>
</dbReference>
<sequence length="176" mass="19800">MMNSYSNDSALNAAGRFGRLSYLGWNGLLLLAVMTLGILSAILLPGFAPEPSQGMSIFPMLLLGIVYIAMIYFSFIFVIRRLHDLNKSGWLSLLMLIPLINLCLAVYLTFAKGDEHENHFGLPRTTKTWEKVLAWFYVLIFPLGILAAIAVPSYQDYVQRAHAAQMEIQQQTEQNN</sequence>
<comment type="caution">
    <text evidence="2">The sequence shown here is derived from an EMBL/GenBank/DDBJ whole genome shotgun (WGS) entry which is preliminary data.</text>
</comment>
<feature type="transmembrane region" description="Helical" evidence="1">
    <location>
        <begin position="90"/>
        <end position="110"/>
    </location>
</feature>
<dbReference type="InterPro" id="IPR045584">
    <property type="entry name" value="Pilin-like"/>
</dbReference>
<evidence type="ECO:0000313" key="2">
    <source>
        <dbReference type="EMBL" id="CAB1207668.1"/>
    </source>
</evidence>
<organism evidence="2 3">
    <name type="scientific">Acinetobacter bouvetii</name>
    <dbReference type="NCBI Taxonomy" id="202951"/>
    <lineage>
        <taxon>Bacteria</taxon>
        <taxon>Pseudomonadati</taxon>
        <taxon>Pseudomonadota</taxon>
        <taxon>Gammaproteobacteria</taxon>
        <taxon>Moraxellales</taxon>
        <taxon>Moraxellaceae</taxon>
        <taxon>Acinetobacter</taxon>
    </lineage>
</organism>